<feature type="domain" description="J" evidence="2">
    <location>
        <begin position="177"/>
        <end position="230"/>
    </location>
</feature>
<keyword evidence="4" id="KW-1185">Reference proteome</keyword>
<dbReference type="SUPFAM" id="SSF46565">
    <property type="entry name" value="Chaperone J-domain"/>
    <property type="match status" value="1"/>
</dbReference>
<dbReference type="SMART" id="SM00271">
    <property type="entry name" value="DnaJ"/>
    <property type="match status" value="1"/>
</dbReference>
<dbReference type="CDD" id="cd06257">
    <property type="entry name" value="DnaJ"/>
    <property type="match status" value="1"/>
</dbReference>
<dbReference type="Pfam" id="PF12339">
    <property type="entry name" value="DNAJ_related"/>
    <property type="match status" value="1"/>
</dbReference>
<gene>
    <name evidence="3" type="ORF">TUM4630_10350</name>
</gene>
<sequence>MIPMLLAKQPQDPASLDAHAEANSEAKYAVTTPASIKGDNPLIWPLLSLLQSTPHSWKVHHLAAKLQQQGLMQDLDSDPQKALFKQNFLLMNALFQLQQMLLPDSWLQVKSMQIQIFRRVPSDLNQQLSEDDSLRDYYMDWHNYDTSANVIQQILESFWHRYEQYIGANPNAMHKRQALSVFELDDNATSKMIRKQWRRLALQWHPDRQGGDAAKFRQVCEAWQTLREKW</sequence>
<dbReference type="InterPro" id="IPR001623">
    <property type="entry name" value="DnaJ_domain"/>
</dbReference>
<accession>A0ABQ4PAC9</accession>
<dbReference type="InterPro" id="IPR021059">
    <property type="entry name" value="DnaJ-related_N"/>
</dbReference>
<organism evidence="3 4">
    <name type="scientific">Shewanella algidipiscicola</name>
    <dbReference type="NCBI Taxonomy" id="614070"/>
    <lineage>
        <taxon>Bacteria</taxon>
        <taxon>Pseudomonadati</taxon>
        <taxon>Pseudomonadota</taxon>
        <taxon>Gammaproteobacteria</taxon>
        <taxon>Alteromonadales</taxon>
        <taxon>Shewanellaceae</taxon>
        <taxon>Shewanella</taxon>
    </lineage>
</organism>
<keyword evidence="1" id="KW-0143">Chaperone</keyword>
<evidence type="ECO:0000259" key="2">
    <source>
        <dbReference type="PROSITE" id="PS50076"/>
    </source>
</evidence>
<dbReference type="EMBL" id="BPFB01000009">
    <property type="protein sequence ID" value="GIU44498.1"/>
    <property type="molecule type" value="Genomic_DNA"/>
</dbReference>
<dbReference type="InterPro" id="IPR036869">
    <property type="entry name" value="J_dom_sf"/>
</dbReference>
<dbReference type="Gene3D" id="1.10.287.110">
    <property type="entry name" value="DnaJ domain"/>
    <property type="match status" value="1"/>
</dbReference>
<evidence type="ECO:0000256" key="1">
    <source>
        <dbReference type="ARBA" id="ARBA00023186"/>
    </source>
</evidence>
<dbReference type="Proteomes" id="UP000761574">
    <property type="component" value="Unassembled WGS sequence"/>
</dbReference>
<evidence type="ECO:0000313" key="4">
    <source>
        <dbReference type="Proteomes" id="UP000761574"/>
    </source>
</evidence>
<evidence type="ECO:0000313" key="3">
    <source>
        <dbReference type="EMBL" id="GIU44498.1"/>
    </source>
</evidence>
<proteinExistence type="predicted"/>
<dbReference type="PROSITE" id="PS50076">
    <property type="entry name" value="DNAJ_2"/>
    <property type="match status" value="1"/>
</dbReference>
<protein>
    <submittedName>
        <fullName evidence="3">Molecular chaperone DnaJ</fullName>
    </submittedName>
</protein>
<dbReference type="Pfam" id="PF00226">
    <property type="entry name" value="DnaJ"/>
    <property type="match status" value="1"/>
</dbReference>
<reference evidence="3 4" key="1">
    <citation type="submission" date="2021-05" db="EMBL/GenBank/DDBJ databases">
        <title>Molecular characterization for Shewanella algae harboring chromosomal blaOXA-55-like strains isolated from clinical and environment sample.</title>
        <authorList>
            <person name="Ohama Y."/>
            <person name="Aoki K."/>
            <person name="Harada S."/>
            <person name="Moriya K."/>
            <person name="Ishii Y."/>
            <person name="Tateda K."/>
        </authorList>
    </citation>
    <scope>NUCLEOTIDE SEQUENCE [LARGE SCALE GENOMIC DNA]</scope>
    <source>
        <strain evidence="3 4">LMG 23746</strain>
    </source>
</reference>
<name>A0ABQ4PAC9_9GAMM</name>
<comment type="caution">
    <text evidence="3">The sequence shown here is derived from an EMBL/GenBank/DDBJ whole genome shotgun (WGS) entry which is preliminary data.</text>
</comment>